<proteinExistence type="predicted"/>
<sequence>MPTPTYLPSPIDSDRIEIPRAVVDKDYRRTISPGLFEFISTCEKNGVRTEDRYLNAFQPLEQCEALLRSEEHSGAFRTKSAGVIRHASNYVSAHAKGEDRRSVSGVSIEQLGPAVKAVAERHTGETWWARWADLQEGSEEKDLLFFTVIDGHLGAEACDLLEVAANACLAWTIGNDSKALGGDEQAMKEALSDAILTLNQDISAAPLGILHKPATAPTDAQLPGMPSVAQLISGHLEHGGACIATAVVDLKHGKLYVVNAGDCRVIGVWKKEEEDQWFSAVLTEDHNGFNPGEVARIKAEHPNQPDVMIDTGRGFHQLLGLGQVTHCVGDPAINRTEEERKALLKGAMTRSAYRPGFPAVDPPYVSWRPDVVIRDMKNGKTGAELKFIILGSDGVFEKMTSEESALLTIAHAAHPHHDDVPKVKLPKLFDLAPPREPRPFPAEPLPGSREGDMAKGDWVFEDENPAIHLIRNALGNGDRDLLHQMLSLKHGTRMFRDDTTAMVVSFGRD</sequence>
<dbReference type="SMART" id="SM00332">
    <property type="entry name" value="PP2Cc"/>
    <property type="match status" value="1"/>
</dbReference>
<dbReference type="CDD" id="cd00143">
    <property type="entry name" value="PP2Cc"/>
    <property type="match status" value="1"/>
</dbReference>
<accession>A0AA38H032</accession>
<name>A0AA38H032_9TREE</name>
<gene>
    <name evidence="2" type="ORF">MKK02DRAFT_40525</name>
</gene>
<evidence type="ECO:0000259" key="1">
    <source>
        <dbReference type="PROSITE" id="PS51746"/>
    </source>
</evidence>
<dbReference type="Gene3D" id="3.60.40.10">
    <property type="entry name" value="PPM-type phosphatase domain"/>
    <property type="match status" value="1"/>
</dbReference>
<organism evidence="2 3">
    <name type="scientific">Dioszegia hungarica</name>
    <dbReference type="NCBI Taxonomy" id="4972"/>
    <lineage>
        <taxon>Eukaryota</taxon>
        <taxon>Fungi</taxon>
        <taxon>Dikarya</taxon>
        <taxon>Basidiomycota</taxon>
        <taxon>Agaricomycotina</taxon>
        <taxon>Tremellomycetes</taxon>
        <taxon>Tremellales</taxon>
        <taxon>Bulleribasidiaceae</taxon>
        <taxon>Dioszegia</taxon>
    </lineage>
</organism>
<dbReference type="Pfam" id="PF00481">
    <property type="entry name" value="PP2C"/>
    <property type="match status" value="1"/>
</dbReference>
<dbReference type="InterPro" id="IPR015655">
    <property type="entry name" value="PP2C"/>
</dbReference>
<dbReference type="InterPro" id="IPR001932">
    <property type="entry name" value="PPM-type_phosphatase-like_dom"/>
</dbReference>
<evidence type="ECO:0000313" key="2">
    <source>
        <dbReference type="EMBL" id="KAI9632223.1"/>
    </source>
</evidence>
<dbReference type="RefSeq" id="XP_052942000.1">
    <property type="nucleotide sequence ID" value="XM_053091135.1"/>
</dbReference>
<dbReference type="InterPro" id="IPR036457">
    <property type="entry name" value="PPM-type-like_dom_sf"/>
</dbReference>
<dbReference type="SUPFAM" id="SSF81606">
    <property type="entry name" value="PP2C-like"/>
    <property type="match status" value="1"/>
</dbReference>
<dbReference type="PANTHER" id="PTHR13832">
    <property type="entry name" value="PROTEIN PHOSPHATASE 2C"/>
    <property type="match status" value="1"/>
</dbReference>
<feature type="domain" description="PPM-type phosphatase" evidence="1">
    <location>
        <begin position="110"/>
        <end position="506"/>
    </location>
</feature>
<evidence type="ECO:0000313" key="3">
    <source>
        <dbReference type="Proteomes" id="UP001164286"/>
    </source>
</evidence>
<dbReference type="PROSITE" id="PS51746">
    <property type="entry name" value="PPM_2"/>
    <property type="match status" value="1"/>
</dbReference>
<dbReference type="Proteomes" id="UP001164286">
    <property type="component" value="Unassembled WGS sequence"/>
</dbReference>
<dbReference type="PANTHER" id="PTHR13832:SF792">
    <property type="entry name" value="GM14286P"/>
    <property type="match status" value="1"/>
</dbReference>
<comment type="caution">
    <text evidence="2">The sequence shown here is derived from an EMBL/GenBank/DDBJ whole genome shotgun (WGS) entry which is preliminary data.</text>
</comment>
<dbReference type="GeneID" id="77730340"/>
<reference evidence="2" key="1">
    <citation type="journal article" date="2022" name="G3 (Bethesda)">
        <title>High quality genome of the basidiomycete yeast Dioszegia hungarica PDD-24b-2 isolated from cloud water.</title>
        <authorList>
            <person name="Jarrige D."/>
            <person name="Haridas S."/>
            <person name="Bleykasten-Grosshans C."/>
            <person name="Joly M."/>
            <person name="Nadalig T."/>
            <person name="Sancelme M."/>
            <person name="Vuilleumier S."/>
            <person name="Grigoriev I.V."/>
            <person name="Amato P."/>
            <person name="Bringel F."/>
        </authorList>
    </citation>
    <scope>NUCLEOTIDE SEQUENCE</scope>
    <source>
        <strain evidence="2">PDD-24b-2</strain>
    </source>
</reference>
<protein>
    <submittedName>
        <fullName evidence="2">Phosphatase 2C-like domain-containing protein</fullName>
    </submittedName>
</protein>
<keyword evidence="3" id="KW-1185">Reference proteome</keyword>
<dbReference type="EMBL" id="JAKWFO010000014">
    <property type="protein sequence ID" value="KAI9632223.1"/>
    <property type="molecule type" value="Genomic_DNA"/>
</dbReference>
<dbReference type="GO" id="GO:0005739">
    <property type="term" value="C:mitochondrion"/>
    <property type="evidence" value="ECO:0007669"/>
    <property type="project" value="TreeGrafter"/>
</dbReference>
<dbReference type="AlphaFoldDB" id="A0AA38H032"/>
<dbReference type="GO" id="GO:0004741">
    <property type="term" value="F:[pyruvate dehydrogenase (acetyl-transferring)]-phosphatase activity"/>
    <property type="evidence" value="ECO:0007669"/>
    <property type="project" value="TreeGrafter"/>
</dbReference>